<reference evidence="3" key="1">
    <citation type="submission" date="2023-10" db="EMBL/GenBank/DDBJ databases">
        <title>Whole Genome based description of the genera Actinobaculum and Actinotignum reveals a complex phylogenetic relationship within the species included in the genus Actinotignum.</title>
        <authorList>
            <person name="Jensen C.S."/>
            <person name="Dargis R."/>
            <person name="Kemp M."/>
            <person name="Christensen J.J."/>
        </authorList>
    </citation>
    <scope>NUCLEOTIDE SEQUENCE</scope>
    <source>
        <strain evidence="3">SLA_B511</strain>
    </source>
</reference>
<dbReference type="GO" id="GO:0005829">
    <property type="term" value="C:cytosol"/>
    <property type="evidence" value="ECO:0007669"/>
    <property type="project" value="TreeGrafter"/>
</dbReference>
<dbReference type="InterPro" id="IPR045063">
    <property type="entry name" value="Dynamin_N"/>
</dbReference>
<name>A0AAW9HX23_9ACTO</name>
<dbReference type="PANTHER" id="PTHR42698:SF1">
    <property type="entry name" value="GTPASE ERA, MITOCHONDRIAL"/>
    <property type="match status" value="1"/>
</dbReference>
<feature type="region of interest" description="Disordered" evidence="1">
    <location>
        <begin position="463"/>
        <end position="491"/>
    </location>
</feature>
<evidence type="ECO:0000313" key="3">
    <source>
        <dbReference type="EMBL" id="MDY5155618.1"/>
    </source>
</evidence>
<dbReference type="GO" id="GO:0019843">
    <property type="term" value="F:rRNA binding"/>
    <property type="evidence" value="ECO:0007669"/>
    <property type="project" value="TreeGrafter"/>
</dbReference>
<protein>
    <submittedName>
        <fullName evidence="3">Dynamin family protein</fullName>
    </submittedName>
</protein>
<dbReference type="Gene3D" id="3.40.50.300">
    <property type="entry name" value="P-loop containing nucleotide triphosphate hydrolases"/>
    <property type="match status" value="1"/>
</dbReference>
<evidence type="ECO:0000259" key="2">
    <source>
        <dbReference type="Pfam" id="PF00350"/>
    </source>
</evidence>
<dbReference type="RefSeq" id="WP_022865538.1">
    <property type="nucleotide sequence ID" value="NZ_CAMYCL010000024.1"/>
</dbReference>
<dbReference type="GO" id="GO:0043024">
    <property type="term" value="F:ribosomal small subunit binding"/>
    <property type="evidence" value="ECO:0007669"/>
    <property type="project" value="TreeGrafter"/>
</dbReference>
<feature type="compositionally biased region" description="Low complexity" evidence="1">
    <location>
        <begin position="464"/>
        <end position="491"/>
    </location>
</feature>
<accession>A0AAW9HX23</accession>
<dbReference type="EMBL" id="JAWNGC010000015">
    <property type="protein sequence ID" value="MDY5155618.1"/>
    <property type="molecule type" value="Genomic_DNA"/>
</dbReference>
<dbReference type="PANTHER" id="PTHR42698">
    <property type="entry name" value="GTPASE ERA"/>
    <property type="match status" value="1"/>
</dbReference>
<dbReference type="InterPro" id="IPR005662">
    <property type="entry name" value="GTPase_Era-like"/>
</dbReference>
<sequence>MNDVDFSSDALNVLQRLREALGELSFPFETPLSELGNDTAEEGYNQLGDYILPRMNSSEAPLLCVIGGSTGSGKSAILNALIGEKVSRSSAIRPTTREPVLVHSAGEGEWFTSQRILPQLTRVTDSSKVAHMPHGLHSGTISRMRIAESSHVPAGVAFVDSPDIDSVISENRLLAGQLLQAADVWIFVTTAARYADAIPWALLDEAAQRNAVIAVVLNRVPAGVSAEIRPDVVRRLQERGLGSAPLFVIMENSGDEPIHEEDIAPLRAWVGGFSTNTHSRMSAARQTLSGAVESLLADGHIVCEAYDEQVATVRELIGSLHESQRLTMLRIEENIDDGNIVSDEVLARWVKVLEYLWCGGKKRRASQGVAGRFASMFKKNLPYENADLDSHIENALISLLLSAGENMASDLIRRLESSENGEKIAQAGVSHRRTIQDRREAAQQVVTTWQERILAVISEHTRGSMDSLPSASSGSSSPSTSQASAPSSYSSPSHDIHLLGVALKLLILTHTPENPTDAQRQSVETRERAHQLVKKLIGEGNSEKVSRVADKALNDFLQHANDFLTQEAIPYESRLSSLKVSSVLNHDIHELYKEAAIRRWR</sequence>
<dbReference type="AlphaFoldDB" id="A0AAW9HX23"/>
<evidence type="ECO:0000313" key="4">
    <source>
        <dbReference type="Proteomes" id="UP001281731"/>
    </source>
</evidence>
<organism evidence="3 4">
    <name type="scientific">Actinotignum urinale</name>
    <dbReference type="NCBI Taxonomy" id="190146"/>
    <lineage>
        <taxon>Bacteria</taxon>
        <taxon>Bacillati</taxon>
        <taxon>Actinomycetota</taxon>
        <taxon>Actinomycetes</taxon>
        <taxon>Actinomycetales</taxon>
        <taxon>Actinomycetaceae</taxon>
        <taxon>Actinotignum</taxon>
    </lineage>
</organism>
<dbReference type="Pfam" id="PF00350">
    <property type="entry name" value="Dynamin_N"/>
    <property type="match status" value="1"/>
</dbReference>
<comment type="caution">
    <text evidence="3">The sequence shown here is derived from an EMBL/GenBank/DDBJ whole genome shotgun (WGS) entry which is preliminary data.</text>
</comment>
<gene>
    <name evidence="3" type="ORF">R6G80_07790</name>
</gene>
<proteinExistence type="predicted"/>
<evidence type="ECO:0000256" key="1">
    <source>
        <dbReference type="SAM" id="MobiDB-lite"/>
    </source>
</evidence>
<dbReference type="Proteomes" id="UP001281731">
    <property type="component" value="Unassembled WGS sequence"/>
</dbReference>
<feature type="domain" description="Dynamin N-terminal" evidence="2">
    <location>
        <begin position="66"/>
        <end position="196"/>
    </location>
</feature>
<dbReference type="SUPFAM" id="SSF52540">
    <property type="entry name" value="P-loop containing nucleoside triphosphate hydrolases"/>
    <property type="match status" value="1"/>
</dbReference>
<dbReference type="InterPro" id="IPR027417">
    <property type="entry name" value="P-loop_NTPase"/>
</dbReference>
<dbReference type="GO" id="GO:0000028">
    <property type="term" value="P:ribosomal small subunit assembly"/>
    <property type="evidence" value="ECO:0007669"/>
    <property type="project" value="TreeGrafter"/>
</dbReference>
<dbReference type="GO" id="GO:0005525">
    <property type="term" value="F:GTP binding"/>
    <property type="evidence" value="ECO:0007669"/>
    <property type="project" value="InterPro"/>
</dbReference>